<dbReference type="RefSeq" id="XP_014657230.1">
    <property type="nucleotide sequence ID" value="XM_014801744.1"/>
</dbReference>
<accession>A0A081CC94</accession>
<evidence type="ECO:0000256" key="1">
    <source>
        <dbReference type="SAM" id="MobiDB-lite"/>
    </source>
</evidence>
<feature type="compositionally biased region" description="Basic residues" evidence="1">
    <location>
        <begin position="29"/>
        <end position="39"/>
    </location>
</feature>
<proteinExistence type="predicted"/>
<evidence type="ECO:0000313" key="3">
    <source>
        <dbReference type="Proteomes" id="UP000053758"/>
    </source>
</evidence>
<dbReference type="HOGENOM" id="CLU_2222926_0_0_1"/>
<evidence type="ECO:0000313" key="2">
    <source>
        <dbReference type="EMBL" id="GAK64290.1"/>
    </source>
</evidence>
<gene>
    <name evidence="2" type="ORF">PAN0_005c2502</name>
</gene>
<dbReference type="Proteomes" id="UP000053758">
    <property type="component" value="Unassembled WGS sequence"/>
</dbReference>
<organism evidence="2">
    <name type="scientific">Pseudozyma antarctica</name>
    <name type="common">Yeast</name>
    <name type="synonym">Candida antarctica</name>
    <dbReference type="NCBI Taxonomy" id="84753"/>
    <lineage>
        <taxon>Eukaryota</taxon>
        <taxon>Fungi</taxon>
        <taxon>Dikarya</taxon>
        <taxon>Basidiomycota</taxon>
        <taxon>Ustilaginomycotina</taxon>
        <taxon>Ustilaginomycetes</taxon>
        <taxon>Ustilaginales</taxon>
        <taxon>Ustilaginaceae</taxon>
        <taxon>Moesziomyces</taxon>
    </lineage>
</organism>
<reference evidence="2" key="1">
    <citation type="submission" date="2014-07" db="EMBL/GenBank/DDBJ databases">
        <title>Draft genome sequence of the yeast Pseudozyma antarctica JCM 10317 known as a producer of lipase B which used in a wide range of industrial applications.</title>
        <authorList>
            <person name="Morita T."/>
            <person name="Saika A."/>
            <person name="Koike H."/>
        </authorList>
    </citation>
    <scope>NUCLEOTIDE SEQUENCE</scope>
    <source>
        <strain evidence="2">JCM 10317</strain>
    </source>
</reference>
<feature type="region of interest" description="Disordered" evidence="1">
    <location>
        <begin position="1"/>
        <end position="45"/>
    </location>
</feature>
<name>A0A081CC94_PSEA2</name>
<sequence length="106" mass="11846">MIYDPTLRSRPNRNCAEYDDDDDADQLHHPPHSHPHPASHKAVQPRIRQTWSLPTQQCVDYAVATFETPASTELQCALRLTVPLEGTISTAIEGVAARILDHGFFS</sequence>
<protein>
    <submittedName>
        <fullName evidence="2">Uncharacterized protein</fullName>
    </submittedName>
</protein>
<dbReference type="AlphaFoldDB" id="A0A081CC94"/>
<dbReference type="GeneID" id="26303319"/>
<dbReference type="EMBL" id="DF830072">
    <property type="protein sequence ID" value="GAK64290.1"/>
    <property type="molecule type" value="Genomic_DNA"/>
</dbReference>
<keyword evidence="3" id="KW-1185">Reference proteome</keyword>